<feature type="transmembrane region" description="Helical" evidence="2">
    <location>
        <begin position="220"/>
        <end position="239"/>
    </location>
</feature>
<feature type="transmembrane region" description="Helical" evidence="2">
    <location>
        <begin position="178"/>
        <end position="199"/>
    </location>
</feature>
<reference evidence="3 4" key="1">
    <citation type="journal article" date="2018" name="Syst. Appl. Microbiol.">
        <title>Ereboglobus luteus gen. nov. sp. nov. from cockroach guts, and new insights into the oxygen relationship of the genera Opitutus and Didymococcus (Verrucomicrobia: Opitutaceae).</title>
        <authorList>
            <person name="Tegtmeier D."/>
            <person name="Belitz A."/>
            <person name="Radek R."/>
            <person name="Heimerl T."/>
            <person name="Brune A."/>
        </authorList>
    </citation>
    <scope>NUCLEOTIDE SEQUENCE [LARGE SCALE GENOMIC DNA]</scope>
    <source>
        <strain evidence="3 4">Ho45</strain>
    </source>
</reference>
<dbReference type="RefSeq" id="WP_108825447.1">
    <property type="nucleotide sequence ID" value="NZ_CP023004.1"/>
</dbReference>
<evidence type="ECO:0000313" key="3">
    <source>
        <dbReference type="EMBL" id="AWI09636.1"/>
    </source>
</evidence>
<dbReference type="OrthoDB" id="193592at2"/>
<feature type="transmembrane region" description="Helical" evidence="2">
    <location>
        <begin position="150"/>
        <end position="172"/>
    </location>
</feature>
<evidence type="ECO:0000313" key="4">
    <source>
        <dbReference type="Proteomes" id="UP000244896"/>
    </source>
</evidence>
<feature type="compositionally biased region" description="Pro residues" evidence="1">
    <location>
        <begin position="310"/>
        <end position="322"/>
    </location>
</feature>
<feature type="compositionally biased region" description="Low complexity" evidence="1">
    <location>
        <begin position="299"/>
        <end position="309"/>
    </location>
</feature>
<organism evidence="3 4">
    <name type="scientific">Ereboglobus luteus</name>
    <dbReference type="NCBI Taxonomy" id="1796921"/>
    <lineage>
        <taxon>Bacteria</taxon>
        <taxon>Pseudomonadati</taxon>
        <taxon>Verrucomicrobiota</taxon>
        <taxon>Opitutia</taxon>
        <taxon>Opitutales</taxon>
        <taxon>Opitutaceae</taxon>
        <taxon>Ereboglobus</taxon>
    </lineage>
</organism>
<name>A0A2U8E495_9BACT</name>
<accession>A0A2U8E495</accession>
<dbReference type="AlphaFoldDB" id="A0A2U8E495"/>
<evidence type="ECO:0000256" key="1">
    <source>
        <dbReference type="SAM" id="MobiDB-lite"/>
    </source>
</evidence>
<keyword evidence="2" id="KW-1133">Transmembrane helix</keyword>
<keyword evidence="4" id="KW-1185">Reference proteome</keyword>
<gene>
    <name evidence="3" type="ORF">CKA38_10600</name>
</gene>
<feature type="transmembrane region" description="Helical" evidence="2">
    <location>
        <begin position="124"/>
        <end position="143"/>
    </location>
</feature>
<feature type="transmembrane region" description="Helical" evidence="2">
    <location>
        <begin position="12"/>
        <end position="33"/>
    </location>
</feature>
<keyword evidence="2" id="KW-0812">Transmembrane</keyword>
<dbReference type="Proteomes" id="UP000244896">
    <property type="component" value="Chromosome"/>
</dbReference>
<proteinExistence type="predicted"/>
<dbReference type="EMBL" id="CP023004">
    <property type="protein sequence ID" value="AWI09636.1"/>
    <property type="molecule type" value="Genomic_DNA"/>
</dbReference>
<evidence type="ECO:0000256" key="2">
    <source>
        <dbReference type="SAM" id="Phobius"/>
    </source>
</evidence>
<protein>
    <submittedName>
        <fullName evidence="3">Uncharacterized protein</fullName>
    </submittedName>
</protein>
<sequence length="322" mass="34649">MDLVLPVLENKITAMVTAFRFVVFAMLVAGLIARMSRQHYTNSEIARPLARAITIVALVSSMNWWFPLVENTMLAAASYLDPQYNDNPARASEELRAGIALNPEKKEWSWRKLNESLYNAVTDAVSWVFIQIGALISAPMIILQYILRWILYLLTPFALACFMIPGATQIGVRFFQQVLAVLAWPVGFAITNLVSIAIWQDFRSVVGADPATLEMAAYSPFLTNVGGILAALTLLIGTISTPIICQKIFAQGYAFTGETGNPGALGKSGIDVLYRANMVGNMFTPRAGAVSAMAAQANGASSSTSQSNAAPPPSPAPSTPGL</sequence>
<keyword evidence="2" id="KW-0472">Membrane</keyword>
<feature type="region of interest" description="Disordered" evidence="1">
    <location>
        <begin position="299"/>
        <end position="322"/>
    </location>
</feature>
<dbReference type="KEGG" id="elut:CKA38_10600"/>